<dbReference type="Proteomes" id="UP000799750">
    <property type="component" value="Unassembled WGS sequence"/>
</dbReference>
<organism evidence="1 2">
    <name type="scientific">Lophium mytilinum</name>
    <dbReference type="NCBI Taxonomy" id="390894"/>
    <lineage>
        <taxon>Eukaryota</taxon>
        <taxon>Fungi</taxon>
        <taxon>Dikarya</taxon>
        <taxon>Ascomycota</taxon>
        <taxon>Pezizomycotina</taxon>
        <taxon>Dothideomycetes</taxon>
        <taxon>Pleosporomycetidae</taxon>
        <taxon>Mytilinidiales</taxon>
        <taxon>Mytilinidiaceae</taxon>
        <taxon>Lophium</taxon>
    </lineage>
</organism>
<dbReference type="EMBL" id="MU004181">
    <property type="protein sequence ID" value="KAF2502053.1"/>
    <property type="molecule type" value="Genomic_DNA"/>
</dbReference>
<keyword evidence="2" id="KW-1185">Reference proteome</keyword>
<accession>A0A6A6RE96</accession>
<dbReference type="OrthoDB" id="10350377at2759"/>
<dbReference type="AlphaFoldDB" id="A0A6A6RE96"/>
<proteinExistence type="predicted"/>
<reference evidence="1" key="1">
    <citation type="journal article" date="2020" name="Stud. Mycol.">
        <title>101 Dothideomycetes genomes: a test case for predicting lifestyles and emergence of pathogens.</title>
        <authorList>
            <person name="Haridas S."/>
            <person name="Albert R."/>
            <person name="Binder M."/>
            <person name="Bloem J."/>
            <person name="Labutti K."/>
            <person name="Salamov A."/>
            <person name="Andreopoulos B."/>
            <person name="Baker S."/>
            <person name="Barry K."/>
            <person name="Bills G."/>
            <person name="Bluhm B."/>
            <person name="Cannon C."/>
            <person name="Castanera R."/>
            <person name="Culley D."/>
            <person name="Daum C."/>
            <person name="Ezra D."/>
            <person name="Gonzalez J."/>
            <person name="Henrissat B."/>
            <person name="Kuo A."/>
            <person name="Liang C."/>
            <person name="Lipzen A."/>
            <person name="Lutzoni F."/>
            <person name="Magnuson J."/>
            <person name="Mondo S."/>
            <person name="Nolan M."/>
            <person name="Ohm R."/>
            <person name="Pangilinan J."/>
            <person name="Park H.-J."/>
            <person name="Ramirez L."/>
            <person name="Alfaro M."/>
            <person name="Sun H."/>
            <person name="Tritt A."/>
            <person name="Yoshinaga Y."/>
            <person name="Zwiers L.-H."/>
            <person name="Turgeon B."/>
            <person name="Goodwin S."/>
            <person name="Spatafora J."/>
            <person name="Crous P."/>
            <person name="Grigoriev I."/>
        </authorList>
    </citation>
    <scope>NUCLEOTIDE SEQUENCE</scope>
    <source>
        <strain evidence="1">CBS 269.34</strain>
    </source>
</reference>
<gene>
    <name evidence="1" type="ORF">BU16DRAFT_554121</name>
</gene>
<name>A0A6A6RE96_9PEZI</name>
<evidence type="ECO:0000313" key="2">
    <source>
        <dbReference type="Proteomes" id="UP000799750"/>
    </source>
</evidence>
<sequence length="261" mass="29265">MAPSVPAPEPANVAAKLQHTVFSPAPESAVFRTPIEMWKHIVEDADESNTPIFLKYELASYGVSRKSSIDDEARSGVKTLLSLRKTEHFLGEMAGCVLLNDRPYFFSDLNQLAWFYDDCAPGRENELWEINVRGVYSSTTTPTPNDKTPAEIWGIIEAAGPRSLTLLPVYQPVDTLFGRAYQEQQRMLDDIPISLLGTKVKGEYVVRYHMQENLEVLGLGAKERHYAGVLNDRFEKMRRTKLGLEGGLTSWRAMGLSDTPV</sequence>
<evidence type="ECO:0000313" key="1">
    <source>
        <dbReference type="EMBL" id="KAF2502053.1"/>
    </source>
</evidence>
<protein>
    <submittedName>
        <fullName evidence="1">Uncharacterized protein</fullName>
    </submittedName>
</protein>